<name>A0A926KUT9_9BACL</name>
<dbReference type="Proteomes" id="UP000650466">
    <property type="component" value="Unassembled WGS sequence"/>
</dbReference>
<dbReference type="AlphaFoldDB" id="A0A926KUT9"/>
<evidence type="ECO:0000313" key="1">
    <source>
        <dbReference type="EMBL" id="MBD0383718.1"/>
    </source>
</evidence>
<keyword evidence="2" id="KW-1185">Reference proteome</keyword>
<proteinExistence type="predicted"/>
<dbReference type="EMBL" id="JACVVD010000012">
    <property type="protein sequence ID" value="MBD0383718.1"/>
    <property type="molecule type" value="Genomic_DNA"/>
</dbReference>
<accession>A0A926KUT9</accession>
<organism evidence="1 2">
    <name type="scientific">Paenibacillus sedimenti</name>
    <dbReference type="NCBI Taxonomy" id="2770274"/>
    <lineage>
        <taxon>Bacteria</taxon>
        <taxon>Bacillati</taxon>
        <taxon>Bacillota</taxon>
        <taxon>Bacilli</taxon>
        <taxon>Bacillales</taxon>
        <taxon>Paenibacillaceae</taxon>
        <taxon>Paenibacillus</taxon>
    </lineage>
</organism>
<protein>
    <submittedName>
        <fullName evidence="1">Uncharacterized protein</fullName>
    </submittedName>
</protein>
<evidence type="ECO:0000313" key="2">
    <source>
        <dbReference type="Proteomes" id="UP000650466"/>
    </source>
</evidence>
<reference evidence="1" key="1">
    <citation type="submission" date="2020-09" db="EMBL/GenBank/DDBJ databases">
        <title>Draft Genome Sequence of Paenibacillus sp. WST5.</title>
        <authorList>
            <person name="Bao Z."/>
        </authorList>
    </citation>
    <scope>NUCLEOTIDE SEQUENCE</scope>
    <source>
        <strain evidence="1">WST5</strain>
    </source>
</reference>
<comment type="caution">
    <text evidence="1">The sequence shown here is derived from an EMBL/GenBank/DDBJ whole genome shotgun (WGS) entry which is preliminary data.</text>
</comment>
<sequence length="93" mass="10188">MSQEQQTSKPQTDAAPVIIWERKVERTNDTNSKVISIDDYRRHGSPFLDSEATVSIQDISASPSGEPIRLRIVSSGFGQKPSYSGHTVQSLAA</sequence>
<dbReference type="RefSeq" id="WP_188177497.1">
    <property type="nucleotide sequence ID" value="NZ_JACVVD010000012.1"/>
</dbReference>
<gene>
    <name evidence="1" type="ORF">ICC18_26935</name>
</gene>